<dbReference type="InterPro" id="IPR019853">
    <property type="entry name" value="GldB-like"/>
</dbReference>
<dbReference type="Proteomes" id="UP001597544">
    <property type="component" value="Unassembled WGS sequence"/>
</dbReference>
<dbReference type="EMBL" id="JBHULU010000003">
    <property type="protein sequence ID" value="MFD2512708.1"/>
    <property type="molecule type" value="Genomic_DNA"/>
</dbReference>
<keyword evidence="2" id="KW-1185">Reference proteome</keyword>
<evidence type="ECO:0000313" key="2">
    <source>
        <dbReference type="Proteomes" id="UP001597544"/>
    </source>
</evidence>
<dbReference type="RefSeq" id="WP_377503088.1">
    <property type="nucleotide sequence ID" value="NZ_JBHULU010000003.1"/>
</dbReference>
<sequence>MYYRFLILAVLFLAFGCKDEGCEIPSEIAEIPVDIEIERLEKPFYAADTKAGMADFIKTNPLFADKYLQRDQYPADSLLINPLLELATNESLDTLVQESSKRFGNMQQEEEQLETAFKHIKYYYPEFNSPQVKTFVTGLGTLGSDLFISDSLIVFGLDYFIGKGATYRPQVYEYILKRYEREMMIPAAMLLLSNRFNKTNTTDRTVLSEMVNMGKAYYFVEKVMPCIPDSLIIGYSGQELADVEHNEGRIWAHFIEKSLLYEKNPFLINKYLGERPTTPEIDAKAPGRLGAWVGWQIVREYMAKNPDVTLPELMANTDARKIFTESKYKPERRK</sequence>
<accession>A0ABW5IHG0</accession>
<organism evidence="1 2">
    <name type="scientific">Pontibacter locisalis</name>
    <dbReference type="NCBI Taxonomy" id="1719035"/>
    <lineage>
        <taxon>Bacteria</taxon>
        <taxon>Pseudomonadati</taxon>
        <taxon>Bacteroidota</taxon>
        <taxon>Cytophagia</taxon>
        <taxon>Cytophagales</taxon>
        <taxon>Hymenobacteraceae</taxon>
        <taxon>Pontibacter</taxon>
    </lineage>
</organism>
<keyword evidence="1" id="KW-0449">Lipoprotein</keyword>
<dbReference type="Pfam" id="PF25594">
    <property type="entry name" value="GldB_lipo"/>
    <property type="match status" value="1"/>
</dbReference>
<dbReference type="PROSITE" id="PS51257">
    <property type="entry name" value="PROKAR_LIPOPROTEIN"/>
    <property type="match status" value="1"/>
</dbReference>
<gene>
    <name evidence="1" type="primary">gldB</name>
    <name evidence="1" type="ORF">ACFSRY_02410</name>
</gene>
<reference evidence="2" key="1">
    <citation type="journal article" date="2019" name="Int. J. Syst. Evol. Microbiol.">
        <title>The Global Catalogue of Microorganisms (GCM) 10K type strain sequencing project: providing services to taxonomists for standard genome sequencing and annotation.</title>
        <authorList>
            <consortium name="The Broad Institute Genomics Platform"/>
            <consortium name="The Broad Institute Genome Sequencing Center for Infectious Disease"/>
            <person name="Wu L."/>
            <person name="Ma J."/>
        </authorList>
    </citation>
    <scope>NUCLEOTIDE SEQUENCE [LARGE SCALE GENOMIC DNA]</scope>
    <source>
        <strain evidence="2">KCTC 42498</strain>
    </source>
</reference>
<evidence type="ECO:0000313" key="1">
    <source>
        <dbReference type="EMBL" id="MFD2512708.1"/>
    </source>
</evidence>
<proteinExistence type="predicted"/>
<dbReference type="NCBIfam" id="TIGR03514">
    <property type="entry name" value="GldB_lipo"/>
    <property type="match status" value="1"/>
</dbReference>
<comment type="caution">
    <text evidence="1">The sequence shown here is derived from an EMBL/GenBank/DDBJ whole genome shotgun (WGS) entry which is preliminary data.</text>
</comment>
<name>A0ABW5IHG0_9BACT</name>
<protein>
    <submittedName>
        <fullName evidence="1">Gliding motility lipoprotein GldB</fullName>
    </submittedName>
</protein>